<organism evidence="3 4">
    <name type="scientific">Gallibacterium genomosp. 3</name>
    <dbReference type="NCBI Taxonomy" id="505345"/>
    <lineage>
        <taxon>Bacteria</taxon>
        <taxon>Pseudomonadati</taxon>
        <taxon>Pseudomonadota</taxon>
        <taxon>Gammaproteobacteria</taxon>
        <taxon>Pasteurellales</taxon>
        <taxon>Pasteurellaceae</taxon>
        <taxon>Gallibacterium</taxon>
    </lineage>
</organism>
<evidence type="ECO:0000256" key="1">
    <source>
        <dbReference type="SAM" id="Phobius"/>
    </source>
</evidence>
<dbReference type="Proteomes" id="UP000092626">
    <property type="component" value="Unassembled WGS sequence"/>
</dbReference>
<dbReference type="STRING" id="505345.QV06_05050"/>
<dbReference type="PANTHER" id="PTHR31302">
    <property type="entry name" value="TRANSMEMBRANE PROTEIN WITH METALLOPHOSPHOESTERASE DOMAIN-RELATED"/>
    <property type="match status" value="1"/>
</dbReference>
<evidence type="ECO:0000313" key="3">
    <source>
        <dbReference type="EMBL" id="OBX04749.1"/>
    </source>
</evidence>
<dbReference type="InterPro" id="IPR029052">
    <property type="entry name" value="Metallo-depent_PP-like"/>
</dbReference>
<dbReference type="GO" id="GO:0016787">
    <property type="term" value="F:hydrolase activity"/>
    <property type="evidence" value="ECO:0007669"/>
    <property type="project" value="InterPro"/>
</dbReference>
<dbReference type="RefSeq" id="WP_065237216.1">
    <property type="nucleotide sequence ID" value="NZ_JTJR01000019.1"/>
</dbReference>
<dbReference type="InterPro" id="IPR051158">
    <property type="entry name" value="Metallophosphoesterase_sf"/>
</dbReference>
<proteinExistence type="predicted"/>
<keyword evidence="1" id="KW-1133">Transmembrane helix</keyword>
<keyword evidence="1" id="KW-0472">Membrane</keyword>
<sequence length="368" mass="41882">MVFRYIIFVFLQILILIGIKAIDWFLLKKITKPQYKRPFVWLSYLVVNVFVLLSVFHIIPNGFRYSALLLIGLWYITLVAIVMLVINKLCHWRGKSLHTYPIISRSVAIILLTGLVGYSMYQAYVPQVVHYSVKIDKQMAPLRIGVASDLHLGSLFGAKQLVKLQQIFTDEKVDIVLLPGDIMDDNLEAYFAEKMQPYFAKLSAPLGVYATLGNHDFFQQPNQIANEIRREGVYLLTDQVIVVADKLIIAGRNDELDHHRQPTEKILAVLSPEMREKLPILLMDHRPFSITENSQAGVDIQVSGHTHNGQIFPINLILKGVYQLSYGYQQFAQMHTFVTSGYGFWGVPFRLGPQSEVMIIDVSSSKGK</sequence>
<feature type="transmembrane region" description="Helical" evidence="1">
    <location>
        <begin position="65"/>
        <end position="90"/>
    </location>
</feature>
<evidence type="ECO:0000259" key="2">
    <source>
        <dbReference type="Pfam" id="PF00149"/>
    </source>
</evidence>
<dbReference type="Pfam" id="PF00149">
    <property type="entry name" value="Metallophos"/>
    <property type="match status" value="1"/>
</dbReference>
<dbReference type="Gene3D" id="3.60.21.10">
    <property type="match status" value="1"/>
</dbReference>
<keyword evidence="1" id="KW-0812">Transmembrane</keyword>
<dbReference type="EMBL" id="JTJR01000019">
    <property type="protein sequence ID" value="OBX04749.1"/>
    <property type="molecule type" value="Genomic_DNA"/>
</dbReference>
<gene>
    <name evidence="3" type="ORF">QV06_05050</name>
</gene>
<dbReference type="AlphaFoldDB" id="A0A1A7PRR4"/>
<name>A0A1A7PRR4_9PAST</name>
<dbReference type="PANTHER" id="PTHR31302:SF0">
    <property type="entry name" value="TRANSMEMBRANE PROTEIN WITH METALLOPHOSPHOESTERASE DOMAIN"/>
    <property type="match status" value="1"/>
</dbReference>
<feature type="domain" description="Calcineurin-like phosphoesterase" evidence="2">
    <location>
        <begin position="142"/>
        <end position="308"/>
    </location>
</feature>
<dbReference type="SUPFAM" id="SSF56300">
    <property type="entry name" value="Metallo-dependent phosphatases"/>
    <property type="match status" value="1"/>
</dbReference>
<feature type="transmembrane region" description="Helical" evidence="1">
    <location>
        <begin position="102"/>
        <end position="121"/>
    </location>
</feature>
<feature type="transmembrane region" description="Helical" evidence="1">
    <location>
        <begin position="39"/>
        <end position="59"/>
    </location>
</feature>
<evidence type="ECO:0000313" key="4">
    <source>
        <dbReference type="Proteomes" id="UP000092626"/>
    </source>
</evidence>
<reference evidence="3 4" key="1">
    <citation type="submission" date="2014-11" db="EMBL/GenBank/DDBJ databases">
        <title>Pan-genome of Gallibacterium spp.</title>
        <authorList>
            <person name="Kudirkiene E."/>
            <person name="Bojesen A.M."/>
        </authorList>
    </citation>
    <scope>NUCLEOTIDE SEQUENCE [LARGE SCALE GENOMIC DNA]</scope>
    <source>
        <strain evidence="3 4">59/S3/89</strain>
    </source>
</reference>
<comment type="caution">
    <text evidence="3">The sequence shown here is derived from an EMBL/GenBank/DDBJ whole genome shotgun (WGS) entry which is preliminary data.</text>
</comment>
<accession>A0A1A7PRR4</accession>
<dbReference type="InterPro" id="IPR004843">
    <property type="entry name" value="Calcineurin-like_PHP"/>
</dbReference>
<protein>
    <submittedName>
        <fullName evidence="3">Metallophosphoesterase</fullName>
    </submittedName>
</protein>
<dbReference type="PATRIC" id="fig|505345.6.peg.1034"/>
<feature type="transmembrane region" description="Helical" evidence="1">
    <location>
        <begin position="6"/>
        <end position="27"/>
    </location>
</feature>